<keyword evidence="1" id="KW-1133">Transmembrane helix</keyword>
<organism evidence="2 3">
    <name type="scientific">Prunus dulcis</name>
    <name type="common">Almond</name>
    <name type="synonym">Amygdalus dulcis</name>
    <dbReference type="NCBI Taxonomy" id="3755"/>
    <lineage>
        <taxon>Eukaryota</taxon>
        <taxon>Viridiplantae</taxon>
        <taxon>Streptophyta</taxon>
        <taxon>Embryophyta</taxon>
        <taxon>Tracheophyta</taxon>
        <taxon>Spermatophyta</taxon>
        <taxon>Magnoliopsida</taxon>
        <taxon>eudicotyledons</taxon>
        <taxon>Gunneridae</taxon>
        <taxon>Pentapetalae</taxon>
        <taxon>rosids</taxon>
        <taxon>fabids</taxon>
        <taxon>Rosales</taxon>
        <taxon>Rosaceae</taxon>
        <taxon>Amygdaloideae</taxon>
        <taxon>Amygdaleae</taxon>
        <taxon>Prunus</taxon>
    </lineage>
</organism>
<comment type="caution">
    <text evidence="2">The sequence shown here is derived from an EMBL/GenBank/DDBJ whole genome shotgun (WGS) entry which is preliminary data.</text>
</comment>
<evidence type="ECO:0000313" key="3">
    <source>
        <dbReference type="Proteomes" id="UP001054821"/>
    </source>
</evidence>
<feature type="transmembrane region" description="Helical" evidence="1">
    <location>
        <begin position="25"/>
        <end position="51"/>
    </location>
</feature>
<protein>
    <submittedName>
        <fullName evidence="2">Uncharacterized protein</fullName>
    </submittedName>
</protein>
<sequence length="117" mass="12927">MAKVMGLAGLNYASATLNTAMLNLIPAFTFILALPFSALAVVVADVIDVIFLRQALHLRRPEKRNCMRTVEKGSGQNHHLKAIPLCYEVQNKTRDTDLSCIETMVEGDNLITRVGEK</sequence>
<name>A0AAD5F3Z4_PRUDU</name>
<keyword evidence="3" id="KW-1185">Reference proteome</keyword>
<accession>A0AAD5F3Z4</accession>
<keyword evidence="1" id="KW-0812">Transmembrane</keyword>
<reference evidence="2 3" key="1">
    <citation type="journal article" date="2022" name="G3 (Bethesda)">
        <title>Whole-genome sequence and methylome profiling of the almond [Prunus dulcis (Mill.) D.A. Webb] cultivar 'Nonpareil'.</title>
        <authorList>
            <person name="D'Amico-Willman K.M."/>
            <person name="Ouma W.Z."/>
            <person name="Meulia T."/>
            <person name="Sideli G.M."/>
            <person name="Gradziel T.M."/>
            <person name="Fresnedo-Ramirez J."/>
        </authorList>
    </citation>
    <scope>NUCLEOTIDE SEQUENCE [LARGE SCALE GENOMIC DNA]</scope>
    <source>
        <strain evidence="2">Clone GOH B32 T37-40</strain>
    </source>
</reference>
<dbReference type="Proteomes" id="UP001054821">
    <property type="component" value="Chromosome 1"/>
</dbReference>
<evidence type="ECO:0000256" key="1">
    <source>
        <dbReference type="SAM" id="Phobius"/>
    </source>
</evidence>
<dbReference type="AlphaFoldDB" id="A0AAD5F3Z4"/>
<proteinExistence type="predicted"/>
<dbReference type="EMBL" id="JAJFAZ020000001">
    <property type="protein sequence ID" value="KAI5352412.1"/>
    <property type="molecule type" value="Genomic_DNA"/>
</dbReference>
<evidence type="ECO:0000313" key="2">
    <source>
        <dbReference type="EMBL" id="KAI5352412.1"/>
    </source>
</evidence>
<gene>
    <name evidence="2" type="ORF">L3X38_005303</name>
</gene>
<keyword evidence="1" id="KW-0472">Membrane</keyword>